<proteinExistence type="inferred from homology"/>
<accession>A0A9W6D052</accession>
<keyword evidence="10" id="KW-1185">Reference proteome</keyword>
<sequence>MFQDIKARKIGDILTITVSEISKASKSSMTDTSREKTMNGNFKFNGLTAGNKTILNPVEFGGYEGTFGSGFTGAGSTSKSDSMTAYMTATVVDILPNGNLLIRGSRWTKVNNEMQQIVLEGVVRPNDISRNNAVLSQNIADAKIFFEGKGPLTQQQKPGWLLQLFDLVSPF</sequence>
<dbReference type="GO" id="GO:0003774">
    <property type="term" value="F:cytoskeletal motor activity"/>
    <property type="evidence" value="ECO:0007669"/>
    <property type="project" value="InterPro"/>
</dbReference>
<dbReference type="AlphaFoldDB" id="A0A9W6D052"/>
<keyword evidence="9" id="KW-0969">Cilium</keyword>
<evidence type="ECO:0000256" key="3">
    <source>
        <dbReference type="ARBA" id="ARBA00004442"/>
    </source>
</evidence>
<dbReference type="PANTHER" id="PTHR34933:SF1">
    <property type="entry name" value="FLAGELLAR L-RING PROTEIN"/>
    <property type="match status" value="1"/>
</dbReference>
<gene>
    <name evidence="9" type="primary">flgH</name>
    <name evidence="9" type="ORF">DAMNIGENAA_09950</name>
</gene>
<name>A0A9W6D052_9BACT</name>
<evidence type="ECO:0000256" key="7">
    <source>
        <dbReference type="ARBA" id="ARBA00023143"/>
    </source>
</evidence>
<evidence type="ECO:0000256" key="4">
    <source>
        <dbReference type="ARBA" id="ARBA00006929"/>
    </source>
</evidence>
<keyword evidence="9" id="KW-0282">Flagellum</keyword>
<comment type="function">
    <text evidence="1">Assembles around the rod to form the L-ring and probably protects the motor/basal body from shearing forces during rotation.</text>
</comment>
<dbReference type="Proteomes" id="UP001144372">
    <property type="component" value="Unassembled WGS sequence"/>
</dbReference>
<evidence type="ECO:0000313" key="9">
    <source>
        <dbReference type="EMBL" id="GLI33562.1"/>
    </source>
</evidence>
<dbReference type="EMBL" id="BSDR01000001">
    <property type="protein sequence ID" value="GLI33562.1"/>
    <property type="molecule type" value="Genomic_DNA"/>
</dbReference>
<comment type="caution">
    <text evidence="9">The sequence shown here is derived from an EMBL/GenBank/DDBJ whole genome shotgun (WGS) entry which is preliminary data.</text>
</comment>
<dbReference type="PRINTS" id="PR01008">
    <property type="entry name" value="FLGLRINGFLGH"/>
</dbReference>
<protein>
    <submittedName>
        <fullName evidence="9">Flagellar L-ring protein</fullName>
    </submittedName>
</protein>
<keyword evidence="9" id="KW-0966">Cell projection</keyword>
<evidence type="ECO:0000256" key="8">
    <source>
        <dbReference type="ARBA" id="ARBA00023237"/>
    </source>
</evidence>
<evidence type="ECO:0000256" key="5">
    <source>
        <dbReference type="ARBA" id="ARBA00022729"/>
    </source>
</evidence>
<keyword evidence="5" id="KW-0732">Signal</keyword>
<evidence type="ECO:0000256" key="2">
    <source>
        <dbReference type="ARBA" id="ARBA00004117"/>
    </source>
</evidence>
<comment type="subcellular location">
    <subcellularLocation>
        <location evidence="2">Bacterial flagellum basal body</location>
    </subcellularLocation>
    <subcellularLocation>
        <location evidence="3">Cell outer membrane</location>
    </subcellularLocation>
</comment>
<organism evidence="9 10">
    <name type="scientific">Desulforhabdus amnigena</name>
    <dbReference type="NCBI Taxonomy" id="40218"/>
    <lineage>
        <taxon>Bacteria</taxon>
        <taxon>Pseudomonadati</taxon>
        <taxon>Thermodesulfobacteriota</taxon>
        <taxon>Syntrophobacteria</taxon>
        <taxon>Syntrophobacterales</taxon>
        <taxon>Syntrophobacteraceae</taxon>
        <taxon>Desulforhabdus</taxon>
    </lineage>
</organism>
<dbReference type="GO" id="GO:0009427">
    <property type="term" value="C:bacterial-type flagellum basal body, distal rod, L ring"/>
    <property type="evidence" value="ECO:0007669"/>
    <property type="project" value="InterPro"/>
</dbReference>
<comment type="similarity">
    <text evidence="4">Belongs to the FlgH family.</text>
</comment>
<dbReference type="GO" id="GO:0071973">
    <property type="term" value="P:bacterial-type flagellum-dependent cell motility"/>
    <property type="evidence" value="ECO:0007669"/>
    <property type="project" value="InterPro"/>
</dbReference>
<dbReference type="GO" id="GO:0009279">
    <property type="term" value="C:cell outer membrane"/>
    <property type="evidence" value="ECO:0007669"/>
    <property type="project" value="UniProtKB-SubCell"/>
</dbReference>
<keyword evidence="7" id="KW-0975">Bacterial flagellum</keyword>
<dbReference type="InterPro" id="IPR000527">
    <property type="entry name" value="Flag_Lring"/>
</dbReference>
<evidence type="ECO:0000256" key="1">
    <source>
        <dbReference type="ARBA" id="ARBA00002591"/>
    </source>
</evidence>
<keyword evidence="8" id="KW-0998">Cell outer membrane</keyword>
<evidence type="ECO:0000313" key="10">
    <source>
        <dbReference type="Proteomes" id="UP001144372"/>
    </source>
</evidence>
<evidence type="ECO:0000256" key="6">
    <source>
        <dbReference type="ARBA" id="ARBA00023136"/>
    </source>
</evidence>
<keyword evidence="6" id="KW-0472">Membrane</keyword>
<dbReference type="Pfam" id="PF02107">
    <property type="entry name" value="FlgH"/>
    <property type="match status" value="1"/>
</dbReference>
<dbReference type="PANTHER" id="PTHR34933">
    <property type="entry name" value="FLAGELLAR L-RING PROTEIN"/>
    <property type="match status" value="1"/>
</dbReference>
<reference evidence="9" key="1">
    <citation type="submission" date="2022-12" db="EMBL/GenBank/DDBJ databases">
        <title>Reference genome sequencing for broad-spectrum identification of bacterial and archaeal isolates by mass spectrometry.</title>
        <authorList>
            <person name="Sekiguchi Y."/>
            <person name="Tourlousse D.M."/>
        </authorList>
    </citation>
    <scope>NUCLEOTIDE SEQUENCE</scope>
    <source>
        <strain evidence="9">ASRB1</strain>
    </source>
</reference>